<reference evidence="1 2" key="1">
    <citation type="submission" date="2015-05" db="EMBL/GenBank/DDBJ databases">
        <title>Evolution of Trichinella species and genotypes.</title>
        <authorList>
            <person name="Korhonen P.K."/>
            <person name="Edoardo P."/>
            <person name="Giuseppe L.R."/>
            <person name="Gasser R.B."/>
        </authorList>
    </citation>
    <scope>NUCLEOTIDE SEQUENCE [LARGE SCALE GENOMIC DNA]</scope>
    <source>
        <strain evidence="1">ISS10</strain>
    </source>
</reference>
<keyword evidence="2" id="KW-1185">Reference proteome</keyword>
<name>A0A0V1KW09_9BILA</name>
<protein>
    <submittedName>
        <fullName evidence="1">Uncharacterized protein</fullName>
    </submittedName>
</protein>
<accession>A0A0V1KW09</accession>
<dbReference type="AlphaFoldDB" id="A0A0V1KW09"/>
<evidence type="ECO:0000313" key="2">
    <source>
        <dbReference type="Proteomes" id="UP000054721"/>
    </source>
</evidence>
<gene>
    <name evidence="1" type="ORF">T02_11864</name>
</gene>
<organism evidence="1 2">
    <name type="scientific">Trichinella nativa</name>
    <dbReference type="NCBI Taxonomy" id="6335"/>
    <lineage>
        <taxon>Eukaryota</taxon>
        <taxon>Metazoa</taxon>
        <taxon>Ecdysozoa</taxon>
        <taxon>Nematoda</taxon>
        <taxon>Enoplea</taxon>
        <taxon>Dorylaimia</taxon>
        <taxon>Trichinellida</taxon>
        <taxon>Trichinellidae</taxon>
        <taxon>Trichinella</taxon>
    </lineage>
</organism>
<comment type="caution">
    <text evidence="1">The sequence shown here is derived from an EMBL/GenBank/DDBJ whole genome shotgun (WGS) entry which is preliminary data.</text>
</comment>
<dbReference type="Proteomes" id="UP000054721">
    <property type="component" value="Unassembled WGS sequence"/>
</dbReference>
<evidence type="ECO:0000313" key="1">
    <source>
        <dbReference type="EMBL" id="KRZ51303.1"/>
    </source>
</evidence>
<sequence length="101" mass="11328">MDCIIIDDHARSSNRLTAKPKSRSIQGKQSQNHRFVCDTRTSLHRTLALVSFPTSSTRTNGSYFKSALSKSLYRIDLGDPLLSLLGSMSQYGQNTDLYTQK</sequence>
<dbReference type="EMBL" id="JYDW01000231">
    <property type="protein sequence ID" value="KRZ51303.1"/>
    <property type="molecule type" value="Genomic_DNA"/>
</dbReference>
<proteinExistence type="predicted"/>